<keyword evidence="2" id="KW-1185">Reference proteome</keyword>
<sequence length="272" mass="30691">MAALEHRGSTSLIFLVRPGVIVKHPAEVWEESSAYTRLTQKIANSFLVERKILEALGAHPSIVKYHGWQDKPESRRGLLLSKASHGNLQHYLEANHDNIPLSTRQRWCRQAVESISYIHRHGVIHSDLRPDNFLVHATTPTSLDLWLCDFGGSICEKLGVDGGQLPDPGFFDPNAEWMSTTATDIFSVGSVLYSIVSGHWPHRDLGPFKSAEDYRSYDERVEERFRNREYPDVDGLFGGTIILGCWTKEYSSADDVLQALDHEIKSTQECTS</sequence>
<comment type="caution">
    <text evidence="1">The sequence shown here is derived from an EMBL/GenBank/DDBJ whole genome shotgun (WGS) entry which is preliminary data.</text>
</comment>
<dbReference type="EMBL" id="MU003559">
    <property type="protein sequence ID" value="KAF2462898.1"/>
    <property type="molecule type" value="Genomic_DNA"/>
</dbReference>
<evidence type="ECO:0000313" key="1">
    <source>
        <dbReference type="EMBL" id="KAF2462898.1"/>
    </source>
</evidence>
<dbReference type="Proteomes" id="UP000799755">
    <property type="component" value="Unassembled WGS sequence"/>
</dbReference>
<evidence type="ECO:0000313" key="2">
    <source>
        <dbReference type="Proteomes" id="UP000799755"/>
    </source>
</evidence>
<organism evidence="1 2">
    <name type="scientific">Lindgomyces ingoldianus</name>
    <dbReference type="NCBI Taxonomy" id="673940"/>
    <lineage>
        <taxon>Eukaryota</taxon>
        <taxon>Fungi</taxon>
        <taxon>Dikarya</taxon>
        <taxon>Ascomycota</taxon>
        <taxon>Pezizomycotina</taxon>
        <taxon>Dothideomycetes</taxon>
        <taxon>Pleosporomycetidae</taxon>
        <taxon>Pleosporales</taxon>
        <taxon>Lindgomycetaceae</taxon>
        <taxon>Lindgomyces</taxon>
    </lineage>
</organism>
<proteinExistence type="predicted"/>
<gene>
    <name evidence="1" type="ORF">BDR25DRAFT_347555</name>
</gene>
<name>A0ACB6Q7J7_9PLEO</name>
<reference evidence="1" key="1">
    <citation type="journal article" date="2020" name="Stud. Mycol.">
        <title>101 Dothideomycetes genomes: a test case for predicting lifestyles and emergence of pathogens.</title>
        <authorList>
            <person name="Haridas S."/>
            <person name="Albert R."/>
            <person name="Binder M."/>
            <person name="Bloem J."/>
            <person name="Labutti K."/>
            <person name="Salamov A."/>
            <person name="Andreopoulos B."/>
            <person name="Baker S."/>
            <person name="Barry K."/>
            <person name="Bills G."/>
            <person name="Bluhm B."/>
            <person name="Cannon C."/>
            <person name="Castanera R."/>
            <person name="Culley D."/>
            <person name="Daum C."/>
            <person name="Ezra D."/>
            <person name="Gonzalez J."/>
            <person name="Henrissat B."/>
            <person name="Kuo A."/>
            <person name="Liang C."/>
            <person name="Lipzen A."/>
            <person name="Lutzoni F."/>
            <person name="Magnuson J."/>
            <person name="Mondo S."/>
            <person name="Nolan M."/>
            <person name="Ohm R."/>
            <person name="Pangilinan J."/>
            <person name="Park H.-J."/>
            <person name="Ramirez L."/>
            <person name="Alfaro M."/>
            <person name="Sun H."/>
            <person name="Tritt A."/>
            <person name="Yoshinaga Y."/>
            <person name="Zwiers L.-H."/>
            <person name="Turgeon B."/>
            <person name="Goodwin S."/>
            <person name="Spatafora J."/>
            <person name="Crous P."/>
            <person name="Grigoriev I."/>
        </authorList>
    </citation>
    <scope>NUCLEOTIDE SEQUENCE</scope>
    <source>
        <strain evidence="1">ATCC 200398</strain>
    </source>
</reference>
<accession>A0ACB6Q7J7</accession>
<protein>
    <submittedName>
        <fullName evidence="1">Kinase-like protein</fullName>
    </submittedName>
</protein>